<keyword evidence="1" id="KW-0472">Membrane</keyword>
<proteinExistence type="predicted"/>
<dbReference type="eggNOG" id="COG4575">
    <property type="taxonomic scope" value="Bacteria"/>
</dbReference>
<evidence type="ECO:0008006" key="4">
    <source>
        <dbReference type="Google" id="ProtNLM"/>
    </source>
</evidence>
<evidence type="ECO:0000256" key="1">
    <source>
        <dbReference type="SAM" id="Phobius"/>
    </source>
</evidence>
<keyword evidence="1" id="KW-1133">Transmembrane helix</keyword>
<organism evidence="2 3">
    <name type="scientific">Hyphomonas jannaschiana VP2</name>
    <dbReference type="NCBI Taxonomy" id="1280952"/>
    <lineage>
        <taxon>Bacteria</taxon>
        <taxon>Pseudomonadati</taxon>
        <taxon>Pseudomonadota</taxon>
        <taxon>Alphaproteobacteria</taxon>
        <taxon>Hyphomonadales</taxon>
        <taxon>Hyphomonadaceae</taxon>
        <taxon>Hyphomonas</taxon>
    </lineage>
</organism>
<dbReference type="PATRIC" id="fig|1280952.3.peg.959"/>
<dbReference type="OrthoDB" id="7631965at2"/>
<protein>
    <recommendedName>
        <fullName evidence="4">DUF883 domain-containing protein</fullName>
    </recommendedName>
</protein>
<reference evidence="2 3" key="1">
    <citation type="journal article" date="2014" name="Antonie Van Leeuwenhoek">
        <title>Hyphomonas beringensis sp. nov. and Hyphomonas chukchiensis sp. nov., isolated from surface seawater of the Bering Sea and Chukchi Sea.</title>
        <authorList>
            <person name="Li C."/>
            <person name="Lai Q."/>
            <person name="Li G."/>
            <person name="Dong C."/>
            <person name="Wang J."/>
            <person name="Liao Y."/>
            <person name="Shao Z."/>
        </authorList>
    </citation>
    <scope>NUCLEOTIDE SEQUENCE [LARGE SCALE GENOMIC DNA]</scope>
    <source>
        <strain evidence="2 3">VP2</strain>
    </source>
</reference>
<gene>
    <name evidence="2" type="ORF">HJA_04847</name>
</gene>
<dbReference type="EMBL" id="ARYJ01000003">
    <property type="protein sequence ID" value="KCZ89551.1"/>
    <property type="molecule type" value="Genomic_DNA"/>
</dbReference>
<evidence type="ECO:0000313" key="3">
    <source>
        <dbReference type="Proteomes" id="UP000024816"/>
    </source>
</evidence>
<accession>A0A059FGA4</accession>
<dbReference type="AlphaFoldDB" id="A0A059FGA4"/>
<evidence type="ECO:0000313" key="2">
    <source>
        <dbReference type="EMBL" id="KCZ89551.1"/>
    </source>
</evidence>
<comment type="caution">
    <text evidence="2">The sequence shown here is derived from an EMBL/GenBank/DDBJ whole genome shotgun (WGS) entry which is preliminary data.</text>
</comment>
<dbReference type="RefSeq" id="WP_035579071.1">
    <property type="nucleotide sequence ID" value="NZ_ARYJ01000003.1"/>
</dbReference>
<keyword evidence="3" id="KW-1185">Reference proteome</keyword>
<sequence length="103" mass="10768">MSTVAKEKQTAANDAGLQDDLNALKEDMATLRKDLQSTFGSLKGLAESKASDGVSKSKEFAAGAGEQIKSARIDLQSQIREKPMAAVGMAFGAGLLIALLGRK</sequence>
<name>A0A059FGA4_9PROT</name>
<dbReference type="STRING" id="1280952.HJA_04847"/>
<feature type="transmembrane region" description="Helical" evidence="1">
    <location>
        <begin position="84"/>
        <end position="101"/>
    </location>
</feature>
<keyword evidence="1" id="KW-0812">Transmembrane</keyword>
<dbReference type="Proteomes" id="UP000024816">
    <property type="component" value="Unassembled WGS sequence"/>
</dbReference>